<dbReference type="GO" id="GO:0006611">
    <property type="term" value="P:protein export from nucleus"/>
    <property type="evidence" value="ECO:0007669"/>
    <property type="project" value="TreeGrafter"/>
</dbReference>
<protein>
    <submittedName>
        <fullName evidence="5">RanBP1 domain-containing protein</fullName>
    </submittedName>
</protein>
<proteinExistence type="predicted"/>
<dbReference type="AlphaFoldDB" id="A0AAD4NHE3"/>
<dbReference type="GO" id="GO:0005634">
    <property type="term" value="C:nucleus"/>
    <property type="evidence" value="ECO:0007669"/>
    <property type="project" value="UniProtKB-SubCell"/>
</dbReference>
<feature type="compositionally biased region" description="Low complexity" evidence="3">
    <location>
        <begin position="167"/>
        <end position="177"/>
    </location>
</feature>
<comment type="subcellular location">
    <subcellularLocation>
        <location evidence="1">Nucleus</location>
    </subcellularLocation>
</comment>
<feature type="region of interest" description="Disordered" evidence="3">
    <location>
        <begin position="325"/>
        <end position="369"/>
    </location>
</feature>
<evidence type="ECO:0000259" key="4">
    <source>
        <dbReference type="PROSITE" id="PS50196"/>
    </source>
</evidence>
<evidence type="ECO:0000256" key="2">
    <source>
        <dbReference type="ARBA" id="ARBA00023242"/>
    </source>
</evidence>
<dbReference type="EMBL" id="JAKKPZ010000001">
    <property type="protein sequence ID" value="KAI1728281.1"/>
    <property type="molecule type" value="Genomic_DNA"/>
</dbReference>
<feature type="region of interest" description="Disordered" evidence="3">
    <location>
        <begin position="91"/>
        <end position="178"/>
    </location>
</feature>
<sequence>MSGSSGMNLQPTKGFNLQPSKLALAANQVWNESTSNFQKKTDVKIDLGLDKSIIGGGSSATENKGVSSTSSGITSGYIFGSRLAERVKTFATHGDEKPGTISSVSSSDTSGDAKSSKPTDVSSIFKRIAERSKDSAPQALWNKPSSTQDTDFEGADSTTTEKVPLPGSNGESTSGSNERLKASMDELVAKQTQPELGSTSVEPVTTGEEDEKAVDSISCKFFYFNLDSKAWVERGLGTFKVNQKKADRDDIRIVGRTTGSQRVVINSKIFAGMVLEQLSDKRIKISALNPDSELPQLFLIQASPVSISRVHSLLETYIGQAKEIEMRSKDQSETVDERDSVDSSTKETIASDNASSSRKRKPEEELKFD</sequence>
<name>A0AAD4NHE3_9BILA</name>
<gene>
    <name evidence="5" type="ORF">DdX_00448</name>
</gene>
<dbReference type="CDD" id="cd13180">
    <property type="entry name" value="RanBD_RanBP3"/>
    <property type="match status" value="1"/>
</dbReference>
<feature type="compositionally biased region" description="Basic and acidic residues" evidence="3">
    <location>
        <begin position="325"/>
        <end position="345"/>
    </location>
</feature>
<dbReference type="PANTHER" id="PTHR23138:SF142">
    <property type="entry name" value="RAN-BINDING PROTEIN 3B-RELATED"/>
    <property type="match status" value="1"/>
</dbReference>
<dbReference type="SMART" id="SM00160">
    <property type="entry name" value="RanBD"/>
    <property type="match status" value="1"/>
</dbReference>
<keyword evidence="2" id="KW-0539">Nucleus</keyword>
<dbReference type="Pfam" id="PF00638">
    <property type="entry name" value="Ran_BP1"/>
    <property type="match status" value="1"/>
</dbReference>
<comment type="caution">
    <text evidence="5">The sequence shown here is derived from an EMBL/GenBank/DDBJ whole genome shotgun (WGS) entry which is preliminary data.</text>
</comment>
<feature type="region of interest" description="Disordered" evidence="3">
    <location>
        <begin position="54"/>
        <end position="73"/>
    </location>
</feature>
<reference evidence="5" key="1">
    <citation type="submission" date="2022-01" db="EMBL/GenBank/DDBJ databases">
        <title>Genome Sequence Resource for Two Populations of Ditylenchus destructor, the Migratory Endoparasitic Phytonematode.</title>
        <authorList>
            <person name="Zhang H."/>
            <person name="Lin R."/>
            <person name="Xie B."/>
        </authorList>
    </citation>
    <scope>NUCLEOTIDE SEQUENCE</scope>
    <source>
        <strain evidence="5">BazhouSP</strain>
    </source>
</reference>
<evidence type="ECO:0000256" key="1">
    <source>
        <dbReference type="ARBA" id="ARBA00004123"/>
    </source>
</evidence>
<feature type="compositionally biased region" description="Polar residues" evidence="3">
    <location>
        <begin position="346"/>
        <end position="356"/>
    </location>
</feature>
<feature type="compositionally biased region" description="Low complexity" evidence="3">
    <location>
        <begin position="99"/>
        <end position="113"/>
    </location>
</feature>
<dbReference type="Gene3D" id="2.30.29.30">
    <property type="entry name" value="Pleckstrin-homology domain (PH domain)/Phosphotyrosine-binding domain (PTB)"/>
    <property type="match status" value="1"/>
</dbReference>
<evidence type="ECO:0000313" key="5">
    <source>
        <dbReference type="EMBL" id="KAI1728281.1"/>
    </source>
</evidence>
<dbReference type="Proteomes" id="UP001201812">
    <property type="component" value="Unassembled WGS sequence"/>
</dbReference>
<evidence type="ECO:0000256" key="3">
    <source>
        <dbReference type="SAM" id="MobiDB-lite"/>
    </source>
</evidence>
<organism evidence="5 6">
    <name type="scientific">Ditylenchus destructor</name>
    <dbReference type="NCBI Taxonomy" id="166010"/>
    <lineage>
        <taxon>Eukaryota</taxon>
        <taxon>Metazoa</taxon>
        <taxon>Ecdysozoa</taxon>
        <taxon>Nematoda</taxon>
        <taxon>Chromadorea</taxon>
        <taxon>Rhabditida</taxon>
        <taxon>Tylenchina</taxon>
        <taxon>Tylenchomorpha</taxon>
        <taxon>Sphaerularioidea</taxon>
        <taxon>Anguinidae</taxon>
        <taxon>Anguininae</taxon>
        <taxon>Ditylenchus</taxon>
    </lineage>
</organism>
<dbReference type="InterPro" id="IPR011993">
    <property type="entry name" value="PH-like_dom_sf"/>
</dbReference>
<keyword evidence="6" id="KW-1185">Reference proteome</keyword>
<dbReference type="SUPFAM" id="SSF50729">
    <property type="entry name" value="PH domain-like"/>
    <property type="match status" value="1"/>
</dbReference>
<evidence type="ECO:0000313" key="6">
    <source>
        <dbReference type="Proteomes" id="UP001201812"/>
    </source>
</evidence>
<dbReference type="PROSITE" id="PS50196">
    <property type="entry name" value="RANBD1"/>
    <property type="match status" value="1"/>
</dbReference>
<dbReference type="InterPro" id="IPR045255">
    <property type="entry name" value="RanBP1-like"/>
</dbReference>
<feature type="domain" description="RanBD1" evidence="4">
    <location>
        <begin position="191"/>
        <end position="279"/>
    </location>
</feature>
<dbReference type="PANTHER" id="PTHR23138">
    <property type="entry name" value="RAN BINDING PROTEIN"/>
    <property type="match status" value="1"/>
</dbReference>
<dbReference type="InterPro" id="IPR000156">
    <property type="entry name" value="Ran_bind_dom"/>
</dbReference>
<accession>A0AAD4NHE3</accession>